<organism evidence="2 3">
    <name type="scientific">Haloglomus irregulare</name>
    <dbReference type="NCBI Taxonomy" id="2234134"/>
    <lineage>
        <taxon>Archaea</taxon>
        <taxon>Methanobacteriati</taxon>
        <taxon>Methanobacteriota</taxon>
        <taxon>Stenosarchaea group</taxon>
        <taxon>Halobacteria</taxon>
        <taxon>Halobacteriales</taxon>
        <taxon>Natronomonadaceae</taxon>
        <taxon>Haloglomus</taxon>
    </lineage>
</organism>
<gene>
    <name evidence="2" type="ORF">DP107_11975</name>
</gene>
<keyword evidence="1" id="KW-0812">Transmembrane</keyword>
<dbReference type="EMBL" id="QMDX01000007">
    <property type="protein sequence ID" value="TSD13533.1"/>
    <property type="molecule type" value="Genomic_DNA"/>
</dbReference>
<evidence type="ECO:0008006" key="4">
    <source>
        <dbReference type="Google" id="ProtNLM"/>
    </source>
</evidence>
<evidence type="ECO:0000313" key="3">
    <source>
        <dbReference type="Proteomes" id="UP000319894"/>
    </source>
</evidence>
<sequence length="134" mass="14454">MTSTKTHSDLDMYRRRLRRLRRVLDFETVFITAFLSLVVFVGPAAAQASGPTGGSGGAVTGWETILTNLYDVVYTTLQYAGLTVLVLGLIVWLTARRNSQRSETGMKLTMGGGAMVVAYFGLGAIVSLLEFIAG</sequence>
<proteinExistence type="predicted"/>
<protein>
    <recommendedName>
        <fullName evidence="4">TrbC/VIRB2 family protein</fullName>
    </recommendedName>
</protein>
<evidence type="ECO:0000313" key="2">
    <source>
        <dbReference type="EMBL" id="TSD13533.1"/>
    </source>
</evidence>
<keyword evidence="3" id="KW-1185">Reference proteome</keyword>
<dbReference type="InParanoid" id="A0A554N807"/>
<keyword evidence="1" id="KW-1133">Transmembrane helix</keyword>
<evidence type="ECO:0000256" key="1">
    <source>
        <dbReference type="SAM" id="Phobius"/>
    </source>
</evidence>
<reference evidence="2 3" key="1">
    <citation type="submission" date="2018-06" db="EMBL/GenBank/DDBJ databases">
        <title>Natronomonas sp. F16-60 a new haloarchaeon isolated from a solar saltern of Isla Cristina, Huelva, Spain.</title>
        <authorList>
            <person name="Duran-Viseras A."/>
            <person name="Sanchez-Porro C."/>
            <person name="Ventosa A."/>
        </authorList>
    </citation>
    <scope>NUCLEOTIDE SEQUENCE [LARGE SCALE GENOMIC DNA]</scope>
    <source>
        <strain evidence="2 3">F16-60</strain>
    </source>
</reference>
<name>A0A554N807_9EURY</name>
<accession>A0A554N807</accession>
<feature type="transmembrane region" description="Helical" evidence="1">
    <location>
        <begin position="114"/>
        <end position="133"/>
    </location>
</feature>
<dbReference type="AlphaFoldDB" id="A0A554N807"/>
<keyword evidence="1" id="KW-0472">Membrane</keyword>
<comment type="caution">
    <text evidence="2">The sequence shown here is derived from an EMBL/GenBank/DDBJ whole genome shotgun (WGS) entry which is preliminary data.</text>
</comment>
<feature type="transmembrane region" description="Helical" evidence="1">
    <location>
        <begin position="72"/>
        <end position="93"/>
    </location>
</feature>
<dbReference type="Proteomes" id="UP000319894">
    <property type="component" value="Unassembled WGS sequence"/>
</dbReference>
<dbReference type="OrthoDB" id="333054at2157"/>
<dbReference type="RefSeq" id="WP_144262399.1">
    <property type="nucleotide sequence ID" value="NZ_QMDX01000007.1"/>
</dbReference>